<name>A0A0K2UBF3_LEPSM</name>
<feature type="non-terminal residue" evidence="1">
    <location>
        <position position="1"/>
    </location>
</feature>
<reference evidence="1" key="1">
    <citation type="submission" date="2014-05" db="EMBL/GenBank/DDBJ databases">
        <authorList>
            <person name="Chronopoulou M."/>
        </authorList>
    </citation>
    <scope>NUCLEOTIDE SEQUENCE</scope>
    <source>
        <tissue evidence="1">Whole organism</tissue>
    </source>
</reference>
<evidence type="ECO:0000313" key="1">
    <source>
        <dbReference type="EMBL" id="CDW35564.1"/>
    </source>
</evidence>
<organism evidence="1">
    <name type="scientific">Lepeophtheirus salmonis</name>
    <name type="common">Salmon louse</name>
    <name type="synonym">Caligus salmonis</name>
    <dbReference type="NCBI Taxonomy" id="72036"/>
    <lineage>
        <taxon>Eukaryota</taxon>
        <taxon>Metazoa</taxon>
        <taxon>Ecdysozoa</taxon>
        <taxon>Arthropoda</taxon>
        <taxon>Crustacea</taxon>
        <taxon>Multicrustacea</taxon>
        <taxon>Hexanauplia</taxon>
        <taxon>Copepoda</taxon>
        <taxon>Siphonostomatoida</taxon>
        <taxon>Caligidae</taxon>
        <taxon>Lepeophtheirus</taxon>
    </lineage>
</organism>
<sequence>YVQCIYRYIYTYVRNKHESSYNSPSKLSGLRIFFYFNWIHSSKYKFWSPDDNE</sequence>
<dbReference type="AlphaFoldDB" id="A0A0K2UBF3"/>
<dbReference type="EMBL" id="HACA01018203">
    <property type="protein sequence ID" value="CDW35564.1"/>
    <property type="molecule type" value="Transcribed_RNA"/>
</dbReference>
<accession>A0A0K2UBF3</accession>
<protein>
    <submittedName>
        <fullName evidence="1">Uncharacterized protein</fullName>
    </submittedName>
</protein>
<proteinExistence type="predicted"/>